<dbReference type="SUPFAM" id="SSF56112">
    <property type="entry name" value="Protein kinase-like (PK-like)"/>
    <property type="match status" value="1"/>
</dbReference>
<accession>A0AA88R2D3</accession>
<keyword evidence="7 9" id="KW-0472">Membrane</keyword>
<dbReference type="InterPro" id="IPR000719">
    <property type="entry name" value="Prot_kinase_dom"/>
</dbReference>
<evidence type="ECO:0000256" key="4">
    <source>
        <dbReference type="ARBA" id="ARBA00022729"/>
    </source>
</evidence>
<dbReference type="InterPro" id="IPR046959">
    <property type="entry name" value="PRK1-6/SRF4-like"/>
</dbReference>
<dbReference type="SUPFAM" id="SSF52058">
    <property type="entry name" value="L domain-like"/>
    <property type="match status" value="1"/>
</dbReference>
<comment type="caution">
    <text evidence="12">The sequence shown here is derived from an EMBL/GenBank/DDBJ whole genome shotgun (WGS) entry which is preliminary data.</text>
</comment>
<feature type="compositionally biased region" description="Polar residues" evidence="8">
    <location>
        <begin position="988"/>
        <end position="1005"/>
    </location>
</feature>
<evidence type="ECO:0000256" key="7">
    <source>
        <dbReference type="ARBA" id="ARBA00023136"/>
    </source>
</evidence>
<comment type="subcellular location">
    <subcellularLocation>
        <location evidence="1">Membrane</location>
    </subcellularLocation>
</comment>
<evidence type="ECO:0000256" key="9">
    <source>
        <dbReference type="SAM" id="Phobius"/>
    </source>
</evidence>
<gene>
    <name evidence="12" type="ORF">RJ640_009890</name>
</gene>
<dbReference type="Pfam" id="PF08263">
    <property type="entry name" value="LRRNT_2"/>
    <property type="match status" value="1"/>
</dbReference>
<feature type="region of interest" description="Disordered" evidence="8">
    <location>
        <begin position="297"/>
        <end position="329"/>
    </location>
</feature>
<keyword evidence="5" id="KW-0677">Repeat</keyword>
<dbReference type="EMBL" id="JAVXUO010001939">
    <property type="protein sequence ID" value="KAK2977858.1"/>
    <property type="molecule type" value="Genomic_DNA"/>
</dbReference>
<dbReference type="PANTHER" id="PTHR48007:SF39">
    <property type="entry name" value="PROTEIN KINASE DOMAIN-CONTAINING PROTEIN"/>
    <property type="match status" value="1"/>
</dbReference>
<evidence type="ECO:0000313" key="12">
    <source>
        <dbReference type="EMBL" id="KAK2977858.1"/>
    </source>
</evidence>
<dbReference type="Pfam" id="PF13855">
    <property type="entry name" value="LRR_8"/>
    <property type="match status" value="1"/>
</dbReference>
<feature type="signal peptide" evidence="10">
    <location>
        <begin position="1"/>
        <end position="30"/>
    </location>
</feature>
<dbReference type="InterPro" id="IPR011009">
    <property type="entry name" value="Kinase-like_dom_sf"/>
</dbReference>
<dbReference type="GO" id="GO:0016020">
    <property type="term" value="C:membrane"/>
    <property type="evidence" value="ECO:0007669"/>
    <property type="project" value="UniProtKB-SubCell"/>
</dbReference>
<feature type="compositionally biased region" description="Basic residues" evidence="8">
    <location>
        <begin position="836"/>
        <end position="845"/>
    </location>
</feature>
<evidence type="ECO:0000256" key="5">
    <source>
        <dbReference type="ARBA" id="ARBA00022737"/>
    </source>
</evidence>
<feature type="transmembrane region" description="Helical" evidence="9">
    <location>
        <begin position="263"/>
        <end position="287"/>
    </location>
</feature>
<dbReference type="Gene3D" id="3.30.200.20">
    <property type="entry name" value="Phosphorylase Kinase, domain 1"/>
    <property type="match status" value="1"/>
</dbReference>
<dbReference type="PANTHER" id="PTHR48007">
    <property type="entry name" value="LEUCINE-RICH REPEAT RECEPTOR-LIKE PROTEIN KINASE PXC1"/>
    <property type="match status" value="1"/>
</dbReference>
<keyword evidence="4 10" id="KW-0732">Signal</keyword>
<dbReference type="Pfam" id="PF00069">
    <property type="entry name" value="Pkinase"/>
    <property type="match status" value="1"/>
</dbReference>
<protein>
    <recommendedName>
        <fullName evidence="11">Protein kinase domain-containing protein</fullName>
    </recommendedName>
</protein>
<evidence type="ECO:0000313" key="13">
    <source>
        <dbReference type="Proteomes" id="UP001187471"/>
    </source>
</evidence>
<evidence type="ECO:0000256" key="6">
    <source>
        <dbReference type="ARBA" id="ARBA00022989"/>
    </source>
</evidence>
<feature type="chain" id="PRO_5041677539" description="Protein kinase domain-containing protein" evidence="10">
    <location>
        <begin position="31"/>
        <end position="1118"/>
    </location>
</feature>
<feature type="domain" description="Protein kinase" evidence="11">
    <location>
        <begin position="363"/>
        <end position="637"/>
    </location>
</feature>
<evidence type="ECO:0000256" key="2">
    <source>
        <dbReference type="ARBA" id="ARBA00022614"/>
    </source>
</evidence>
<evidence type="ECO:0000256" key="3">
    <source>
        <dbReference type="ARBA" id="ARBA00022692"/>
    </source>
</evidence>
<name>A0AA88R2D3_9ASTE</name>
<dbReference type="GO" id="GO:0005524">
    <property type="term" value="F:ATP binding"/>
    <property type="evidence" value="ECO:0007669"/>
    <property type="project" value="InterPro"/>
</dbReference>
<feature type="region of interest" description="Disordered" evidence="8">
    <location>
        <begin position="961"/>
        <end position="1005"/>
    </location>
</feature>
<evidence type="ECO:0000259" key="11">
    <source>
        <dbReference type="PROSITE" id="PS50011"/>
    </source>
</evidence>
<reference evidence="12" key="1">
    <citation type="submission" date="2022-12" db="EMBL/GenBank/DDBJ databases">
        <title>Draft genome assemblies for two species of Escallonia (Escalloniales).</title>
        <authorList>
            <person name="Chanderbali A."/>
            <person name="Dervinis C."/>
            <person name="Anghel I."/>
            <person name="Soltis D."/>
            <person name="Soltis P."/>
            <person name="Zapata F."/>
        </authorList>
    </citation>
    <scope>NUCLEOTIDE SEQUENCE</scope>
    <source>
        <strain evidence="12">UCBG92.1500</strain>
        <tissue evidence="12">Leaf</tissue>
    </source>
</reference>
<dbReference type="InterPro" id="IPR001611">
    <property type="entry name" value="Leu-rich_rpt"/>
</dbReference>
<evidence type="ECO:0000256" key="8">
    <source>
        <dbReference type="SAM" id="MobiDB-lite"/>
    </source>
</evidence>
<organism evidence="12 13">
    <name type="scientific">Escallonia rubra</name>
    <dbReference type="NCBI Taxonomy" id="112253"/>
    <lineage>
        <taxon>Eukaryota</taxon>
        <taxon>Viridiplantae</taxon>
        <taxon>Streptophyta</taxon>
        <taxon>Embryophyta</taxon>
        <taxon>Tracheophyta</taxon>
        <taxon>Spermatophyta</taxon>
        <taxon>Magnoliopsida</taxon>
        <taxon>eudicotyledons</taxon>
        <taxon>Gunneridae</taxon>
        <taxon>Pentapetalae</taxon>
        <taxon>asterids</taxon>
        <taxon>campanulids</taxon>
        <taxon>Escalloniales</taxon>
        <taxon>Escalloniaceae</taxon>
        <taxon>Escallonia</taxon>
    </lineage>
</organism>
<feature type="compositionally biased region" description="Acidic residues" evidence="8">
    <location>
        <begin position="878"/>
        <end position="889"/>
    </location>
</feature>
<dbReference type="AlphaFoldDB" id="A0AA88R2D3"/>
<evidence type="ECO:0000256" key="1">
    <source>
        <dbReference type="ARBA" id="ARBA00004370"/>
    </source>
</evidence>
<dbReference type="Gene3D" id="1.10.510.10">
    <property type="entry name" value="Transferase(Phosphotransferase) domain 1"/>
    <property type="match status" value="1"/>
</dbReference>
<dbReference type="InterPro" id="IPR013210">
    <property type="entry name" value="LRR_N_plant-typ"/>
</dbReference>
<feature type="region of interest" description="Disordered" evidence="8">
    <location>
        <begin position="826"/>
        <end position="893"/>
    </location>
</feature>
<dbReference type="FunFam" id="3.80.10.10:FF:000400">
    <property type="entry name" value="Nuclear pore complex protein NUP107"/>
    <property type="match status" value="1"/>
</dbReference>
<dbReference type="GO" id="GO:0004672">
    <property type="term" value="F:protein kinase activity"/>
    <property type="evidence" value="ECO:0007669"/>
    <property type="project" value="InterPro"/>
</dbReference>
<dbReference type="Proteomes" id="UP001187471">
    <property type="component" value="Unassembled WGS sequence"/>
</dbReference>
<dbReference type="PROSITE" id="PS50011">
    <property type="entry name" value="PROTEIN_KINASE_DOM"/>
    <property type="match status" value="1"/>
</dbReference>
<sequence>MALSSPPFPRYSLLLLPFISLSIFVPTVKSSGDAEALMVLKSSVDPLNSLGWGGSDFCKWEGIRECIKGRVTKLVLEHLNLSGTLDGRTLSRLDQLRVLSFKENSIFGPIPNLSGLVNLKSLFLNDNNFSGDFPASISVLHRLKVVVLSGNRISGGIPESLLKLRRLYVLYLQDNRFNGGIPPLNQTSLRFFNVSNNQLSGNIPATPVLVRFNSSSFSGNLELCGEQVLKPCNGTNHGFAPAISPSSYPQAPNRKSKHRGKHLVGIILASVGGFILLGILVLVLVVCMRKSSNTRESTSKGVVEGGAEERGEGGNSNSNSNNNGGGKVQGGFSWEGVGGGVGSLVFCGAGAEQMSYSLEDLLKASAETLGRGTLGSTYKAVMESGFIVTVKRLKDARYPRVEEFRRHMDVIGRLSHPNLVPLRAYFQAKEERLLVYDYFPNGSLFSLIHGSRTSAGGKPLHWTSCLKIAEDLASGLLYIHQNHGLTHGNLKSSNVLLGSDFESCLTDYGITSFRNPDSAEESSASSLFYQAPECRDTRKPLTQEADVYSFGVLLLELLTGKTPFQDLVQEHGSDIPKWVRSVREEEIESGDEPASSNDASEEKLGALLNIAMACVSLSPENRLAMREVLRMIREARAEAQVSSNSSDHSPGRWSDTVQSFPRDEHIHDKIAKNFKDGRQLVGILRDFGGGRRRFVRKGVSSLSPFPDVDGLVAIELEQARFPNNWPEFTKLVETLDPIVIAIQGIPAPFFINNDFLEANERMKRITQDHIMAINRAVDRSMDSLTMSNFAIRTTGSVFPFDLWYQDCVSKLYDGIKYVDCMVRLAPDSPRQPRNSRQVRGKKGKKLAIESSPEESNIVGVTDESSEDLSVEKETEETKEMEEDDEEDDVPLIQRRKAIWEDKKRTEPVSEDPVSNPPLTELISVIPLNIIPVVQTTSALIIVPASSIVLNQDLSGITIDLTQESTSKEDTPSGDNVSSGKPPADEPTETTSGEGPSVVATHQSTSSPQQFSRFQTLLFRFITNVSYLVLQNSESWDIQGEEESSEGSIDRHSNQSGNILSHVSPFAKTRLLAEVHFPVATSPIRDSSPTPVSIVQTTVIPSMPESLAVPTVSSSPSIT</sequence>
<keyword evidence="2" id="KW-0433">Leucine-rich repeat</keyword>
<proteinExistence type="predicted"/>
<evidence type="ECO:0000256" key="10">
    <source>
        <dbReference type="SAM" id="SignalP"/>
    </source>
</evidence>
<dbReference type="Gene3D" id="3.80.10.10">
    <property type="entry name" value="Ribonuclease Inhibitor"/>
    <property type="match status" value="2"/>
</dbReference>
<dbReference type="InterPro" id="IPR032675">
    <property type="entry name" value="LRR_dom_sf"/>
</dbReference>
<keyword evidence="13" id="KW-1185">Reference proteome</keyword>
<keyword evidence="3 9" id="KW-0812">Transmembrane</keyword>
<keyword evidence="6 9" id="KW-1133">Transmembrane helix</keyword>